<accession>A0AAV0RX48</accession>
<sequence length="140" mass="17260">FRFWVINLQDYFQADNQEQDDRGILRRPLRDDAPQLPALGLVRAAFRLQGQPPRHHHQRHRRRHRDRLRPSLPRLRPQEGESQDRQPVRRRALRLRRHRTRLLVRAPRQHPQALLWHCRHRLLHHHVRFPSFHHGKFLIN</sequence>
<evidence type="ECO:0000256" key="1">
    <source>
        <dbReference type="SAM" id="MobiDB-lite"/>
    </source>
</evidence>
<evidence type="ECO:0000313" key="3">
    <source>
        <dbReference type="Proteomes" id="UP001154282"/>
    </source>
</evidence>
<name>A0AAV0RX48_9ROSI</name>
<feature type="non-terminal residue" evidence="2">
    <location>
        <position position="1"/>
    </location>
</feature>
<gene>
    <name evidence="2" type="ORF">LITE_LOCUS50422</name>
</gene>
<dbReference type="EMBL" id="CAMGYJ010000011">
    <property type="protein sequence ID" value="CAI0625431.1"/>
    <property type="molecule type" value="Genomic_DNA"/>
</dbReference>
<organism evidence="2 3">
    <name type="scientific">Linum tenue</name>
    <dbReference type="NCBI Taxonomy" id="586396"/>
    <lineage>
        <taxon>Eukaryota</taxon>
        <taxon>Viridiplantae</taxon>
        <taxon>Streptophyta</taxon>
        <taxon>Embryophyta</taxon>
        <taxon>Tracheophyta</taxon>
        <taxon>Spermatophyta</taxon>
        <taxon>Magnoliopsida</taxon>
        <taxon>eudicotyledons</taxon>
        <taxon>Gunneridae</taxon>
        <taxon>Pentapetalae</taxon>
        <taxon>rosids</taxon>
        <taxon>fabids</taxon>
        <taxon>Malpighiales</taxon>
        <taxon>Linaceae</taxon>
        <taxon>Linum</taxon>
    </lineage>
</organism>
<comment type="caution">
    <text evidence="2">The sequence shown here is derived from an EMBL/GenBank/DDBJ whole genome shotgun (WGS) entry which is preliminary data.</text>
</comment>
<feature type="compositionally biased region" description="Basic and acidic residues" evidence="1">
    <location>
        <begin position="76"/>
        <end position="87"/>
    </location>
</feature>
<keyword evidence="3" id="KW-1185">Reference proteome</keyword>
<feature type="compositionally biased region" description="Basic residues" evidence="1">
    <location>
        <begin position="53"/>
        <end position="67"/>
    </location>
</feature>
<feature type="region of interest" description="Disordered" evidence="1">
    <location>
        <begin position="48"/>
        <end position="91"/>
    </location>
</feature>
<dbReference type="Proteomes" id="UP001154282">
    <property type="component" value="Unassembled WGS sequence"/>
</dbReference>
<evidence type="ECO:0000313" key="2">
    <source>
        <dbReference type="EMBL" id="CAI0625431.1"/>
    </source>
</evidence>
<dbReference type="AlphaFoldDB" id="A0AAV0RX48"/>
<proteinExistence type="predicted"/>
<protein>
    <submittedName>
        <fullName evidence="2">Uncharacterized protein</fullName>
    </submittedName>
</protein>
<reference evidence="2" key="1">
    <citation type="submission" date="2022-08" db="EMBL/GenBank/DDBJ databases">
        <authorList>
            <person name="Gutierrez-Valencia J."/>
        </authorList>
    </citation>
    <scope>NUCLEOTIDE SEQUENCE</scope>
</reference>